<dbReference type="GO" id="GO:0005524">
    <property type="term" value="F:ATP binding"/>
    <property type="evidence" value="ECO:0007669"/>
    <property type="project" value="UniProtKB-UniRule"/>
</dbReference>
<comment type="subcellular location">
    <subcellularLocation>
        <location evidence="1 8">Cytoplasm</location>
    </subcellularLocation>
</comment>
<protein>
    <recommendedName>
        <fullName evidence="8">tRNA(Ile)-lysidine synthase</fullName>
        <ecNumber evidence="8">6.3.4.19</ecNumber>
    </recommendedName>
    <alternativeName>
        <fullName evidence="8">tRNA(Ile)-2-lysyl-cytidine synthase</fullName>
    </alternativeName>
    <alternativeName>
        <fullName evidence="8">tRNA(Ile)-lysidine synthetase</fullName>
    </alternativeName>
</protein>
<feature type="domain" description="Lysidine-tRNA(Ile) synthetase C-terminal" evidence="9">
    <location>
        <begin position="383"/>
        <end position="460"/>
    </location>
</feature>
<gene>
    <name evidence="8 10" type="primary">tilS</name>
    <name evidence="10" type="ORF">FYJ64_08265</name>
</gene>
<dbReference type="Pfam" id="PF01171">
    <property type="entry name" value="ATP_bind_3"/>
    <property type="match status" value="1"/>
</dbReference>
<evidence type="ECO:0000256" key="4">
    <source>
        <dbReference type="ARBA" id="ARBA00022694"/>
    </source>
</evidence>
<dbReference type="InterPro" id="IPR014729">
    <property type="entry name" value="Rossmann-like_a/b/a_fold"/>
</dbReference>
<evidence type="ECO:0000313" key="10">
    <source>
        <dbReference type="EMBL" id="MST52300.1"/>
    </source>
</evidence>
<keyword evidence="2 8" id="KW-0963">Cytoplasm</keyword>
<dbReference type="InterPro" id="IPR012094">
    <property type="entry name" value="tRNA_Ile_lys_synt"/>
</dbReference>
<dbReference type="SUPFAM" id="SSF56037">
    <property type="entry name" value="PheT/TilS domain"/>
    <property type="match status" value="1"/>
</dbReference>
<keyword evidence="4 8" id="KW-0819">tRNA processing</keyword>
<comment type="caution">
    <text evidence="10">The sequence shown here is derived from an EMBL/GenBank/DDBJ whole genome shotgun (WGS) entry which is preliminary data.</text>
</comment>
<dbReference type="NCBIfam" id="TIGR02433">
    <property type="entry name" value="lysidine_TilS_C"/>
    <property type="match status" value="1"/>
</dbReference>
<dbReference type="InterPro" id="IPR012796">
    <property type="entry name" value="Lysidine-tRNA-synth_C"/>
</dbReference>
<comment type="function">
    <text evidence="8">Ligates lysine onto the cytidine present at position 34 of the AUA codon-specific tRNA(Ile) that contains the anticodon CAU, in an ATP-dependent manner. Cytidine is converted to lysidine, thus changing the amino acid specificity of the tRNA from methionine to isoleucine.</text>
</comment>
<dbReference type="RefSeq" id="WP_154574697.1">
    <property type="nucleotide sequence ID" value="NZ_VUMZ01000007.1"/>
</dbReference>
<dbReference type="Gene3D" id="3.30.465.60">
    <property type="match status" value="1"/>
</dbReference>
<evidence type="ECO:0000256" key="3">
    <source>
        <dbReference type="ARBA" id="ARBA00022598"/>
    </source>
</evidence>
<organism evidence="10 11">
    <name type="scientific">Hornefia butyriciproducens</name>
    <dbReference type="NCBI Taxonomy" id="2652293"/>
    <lineage>
        <taxon>Bacteria</taxon>
        <taxon>Bacillati</taxon>
        <taxon>Bacillota</taxon>
        <taxon>Clostridia</taxon>
        <taxon>Peptostreptococcales</taxon>
        <taxon>Anaerovoracaceae</taxon>
        <taxon>Hornefia</taxon>
    </lineage>
</organism>
<dbReference type="GeneID" id="303115320"/>
<dbReference type="HAMAP" id="MF_01161">
    <property type="entry name" value="tRNA_Ile_lys_synt"/>
    <property type="match status" value="1"/>
</dbReference>
<proteinExistence type="inferred from homology"/>
<evidence type="ECO:0000256" key="5">
    <source>
        <dbReference type="ARBA" id="ARBA00022741"/>
    </source>
</evidence>
<evidence type="ECO:0000256" key="6">
    <source>
        <dbReference type="ARBA" id="ARBA00022840"/>
    </source>
</evidence>
<dbReference type="GO" id="GO:0032267">
    <property type="term" value="F:tRNA(Ile)-lysidine synthase activity"/>
    <property type="evidence" value="ECO:0007669"/>
    <property type="project" value="UniProtKB-EC"/>
</dbReference>
<dbReference type="CDD" id="cd01992">
    <property type="entry name" value="TilS_N"/>
    <property type="match status" value="1"/>
</dbReference>
<dbReference type="Pfam" id="PF11734">
    <property type="entry name" value="TilS_C"/>
    <property type="match status" value="1"/>
</dbReference>
<dbReference type="NCBIfam" id="TIGR02432">
    <property type="entry name" value="lysidine_TilS_N"/>
    <property type="match status" value="1"/>
</dbReference>
<dbReference type="GO" id="GO:0005737">
    <property type="term" value="C:cytoplasm"/>
    <property type="evidence" value="ECO:0007669"/>
    <property type="project" value="UniProtKB-SubCell"/>
</dbReference>
<keyword evidence="3 8" id="KW-0436">Ligase</keyword>
<sequence>MNTVVDAVRNSSLIREHQHIVIGLSGGPDSMCLFSVLKNLSAELDLKLYPVHVNHKIRPGEAEADQAFVERLCRESGLDCYSVEFDCRAAAEARGETTEETGRWMRYEAFRARAEALCEQGVDRKDIAVALAHNADDQAETIMFRLMRGTGVGGLSGMAAEREDEAGFRIIRPLLEIPKSRILEYCREHDLQPRTDRTNASTEYARNRIRLELMPALRQYNPHIREAILRLGRSAAETRDYLDTMAAAYMKEGMERRGETGLCFRKDLAELHPALRKHIIGKALGTLGLFQDMTSAHYSGIEAILRSGSPSASADLPHGYRACMEYGRLVLRAPSRAAEAEPAHVRLALTVLPAEEADFPPGAAVFDADALEDAYGSDFVTKITLRTRGSGDFLGIRGGRKKIQDLFVDEKIPKEKRDRIPLVAIGREVLFIPRGDCGPSRPRYSANYALSPDTKRVITVEIIGIV</sequence>
<dbReference type="Proteomes" id="UP000474676">
    <property type="component" value="Unassembled WGS sequence"/>
</dbReference>
<evidence type="ECO:0000256" key="8">
    <source>
        <dbReference type="HAMAP-Rule" id="MF_01161"/>
    </source>
</evidence>
<dbReference type="PANTHER" id="PTHR43033:SF1">
    <property type="entry name" value="TRNA(ILE)-LYSIDINE SYNTHASE-RELATED"/>
    <property type="match status" value="1"/>
</dbReference>
<dbReference type="AlphaFoldDB" id="A0A6L5Y6H9"/>
<comment type="similarity">
    <text evidence="8">Belongs to the tRNA(Ile)-lysidine synthase family.</text>
</comment>
<feature type="binding site" evidence="8">
    <location>
        <begin position="25"/>
        <end position="30"/>
    </location>
    <ligand>
        <name>ATP</name>
        <dbReference type="ChEBI" id="CHEBI:30616"/>
    </ligand>
</feature>
<keyword evidence="11" id="KW-1185">Reference proteome</keyword>
<reference evidence="10 11" key="1">
    <citation type="submission" date="2019-08" db="EMBL/GenBank/DDBJ databases">
        <title>In-depth cultivation of the pig gut microbiome towards novel bacterial diversity and tailored functional studies.</title>
        <authorList>
            <person name="Wylensek D."/>
            <person name="Hitch T.C.A."/>
            <person name="Clavel T."/>
        </authorList>
    </citation>
    <scope>NUCLEOTIDE SEQUENCE [LARGE SCALE GENOMIC DNA]</scope>
    <source>
        <strain evidence="10 11">WCA-MUC-591-APC-3H</strain>
    </source>
</reference>
<dbReference type="PANTHER" id="PTHR43033">
    <property type="entry name" value="TRNA(ILE)-LYSIDINE SYNTHASE-RELATED"/>
    <property type="match status" value="1"/>
</dbReference>
<dbReference type="GO" id="GO:0006400">
    <property type="term" value="P:tRNA modification"/>
    <property type="evidence" value="ECO:0007669"/>
    <property type="project" value="UniProtKB-UniRule"/>
</dbReference>
<name>A0A6L5Y6H9_9FIRM</name>
<evidence type="ECO:0000256" key="1">
    <source>
        <dbReference type="ARBA" id="ARBA00004496"/>
    </source>
</evidence>
<keyword evidence="6 8" id="KW-0067">ATP-binding</keyword>
<dbReference type="EC" id="6.3.4.19" evidence="8"/>
<comment type="domain">
    <text evidence="8">The N-terminal region contains the highly conserved SGGXDS motif, predicted to be a P-loop motif involved in ATP binding.</text>
</comment>
<dbReference type="SMART" id="SM00977">
    <property type="entry name" value="TilS_C"/>
    <property type="match status" value="1"/>
</dbReference>
<evidence type="ECO:0000259" key="9">
    <source>
        <dbReference type="SMART" id="SM00977"/>
    </source>
</evidence>
<evidence type="ECO:0000256" key="7">
    <source>
        <dbReference type="ARBA" id="ARBA00048539"/>
    </source>
</evidence>
<dbReference type="Gene3D" id="3.40.50.620">
    <property type="entry name" value="HUPs"/>
    <property type="match status" value="1"/>
</dbReference>
<comment type="catalytic activity">
    <reaction evidence="7 8">
        <text>cytidine(34) in tRNA(Ile2) + L-lysine + ATP = lysidine(34) in tRNA(Ile2) + AMP + diphosphate + H(+)</text>
        <dbReference type="Rhea" id="RHEA:43744"/>
        <dbReference type="Rhea" id="RHEA-COMP:10625"/>
        <dbReference type="Rhea" id="RHEA-COMP:10670"/>
        <dbReference type="ChEBI" id="CHEBI:15378"/>
        <dbReference type="ChEBI" id="CHEBI:30616"/>
        <dbReference type="ChEBI" id="CHEBI:32551"/>
        <dbReference type="ChEBI" id="CHEBI:33019"/>
        <dbReference type="ChEBI" id="CHEBI:82748"/>
        <dbReference type="ChEBI" id="CHEBI:83665"/>
        <dbReference type="ChEBI" id="CHEBI:456215"/>
        <dbReference type="EC" id="6.3.4.19"/>
    </reaction>
</comment>
<dbReference type="SUPFAM" id="SSF82829">
    <property type="entry name" value="MesJ substrate recognition domain-like"/>
    <property type="match status" value="1"/>
</dbReference>
<evidence type="ECO:0000313" key="11">
    <source>
        <dbReference type="Proteomes" id="UP000474676"/>
    </source>
</evidence>
<dbReference type="InterPro" id="IPR011063">
    <property type="entry name" value="TilS/TtcA_N"/>
</dbReference>
<dbReference type="SUPFAM" id="SSF52402">
    <property type="entry name" value="Adenine nucleotide alpha hydrolases-like"/>
    <property type="match status" value="1"/>
</dbReference>
<evidence type="ECO:0000256" key="2">
    <source>
        <dbReference type="ARBA" id="ARBA00022490"/>
    </source>
</evidence>
<dbReference type="InterPro" id="IPR012795">
    <property type="entry name" value="tRNA_Ile_lys_synt_N"/>
</dbReference>
<accession>A0A6L5Y6H9</accession>
<keyword evidence="5 8" id="KW-0547">Nucleotide-binding</keyword>
<dbReference type="EMBL" id="VUMZ01000007">
    <property type="protein sequence ID" value="MST52300.1"/>
    <property type="molecule type" value="Genomic_DNA"/>
</dbReference>